<keyword evidence="1" id="KW-0812">Transmembrane</keyword>
<keyword evidence="1" id="KW-1133">Transmembrane helix</keyword>
<keyword evidence="1" id="KW-0472">Membrane</keyword>
<name>A0A382ZR31_9ZZZZ</name>
<protein>
    <submittedName>
        <fullName evidence="2">Uncharacterized protein</fullName>
    </submittedName>
</protein>
<evidence type="ECO:0000313" key="2">
    <source>
        <dbReference type="EMBL" id="SVD97893.1"/>
    </source>
</evidence>
<sequence length="48" mass="5512">MLGLVYGYIDSMIKHNKHMNKLKEYTPLLMTIIVLVFTIAILKLGYLG</sequence>
<accession>A0A382ZR31</accession>
<dbReference type="AlphaFoldDB" id="A0A382ZR31"/>
<proteinExistence type="predicted"/>
<reference evidence="2" key="1">
    <citation type="submission" date="2018-05" db="EMBL/GenBank/DDBJ databases">
        <authorList>
            <person name="Lanie J.A."/>
            <person name="Ng W.-L."/>
            <person name="Kazmierczak K.M."/>
            <person name="Andrzejewski T.M."/>
            <person name="Davidsen T.M."/>
            <person name="Wayne K.J."/>
            <person name="Tettelin H."/>
            <person name="Glass J.I."/>
            <person name="Rusch D."/>
            <person name="Podicherti R."/>
            <person name="Tsui H.-C.T."/>
            <person name="Winkler M.E."/>
        </authorList>
    </citation>
    <scope>NUCLEOTIDE SEQUENCE</scope>
</reference>
<dbReference type="EMBL" id="UINC01185932">
    <property type="protein sequence ID" value="SVD97893.1"/>
    <property type="molecule type" value="Genomic_DNA"/>
</dbReference>
<organism evidence="2">
    <name type="scientific">marine metagenome</name>
    <dbReference type="NCBI Taxonomy" id="408172"/>
    <lineage>
        <taxon>unclassified sequences</taxon>
        <taxon>metagenomes</taxon>
        <taxon>ecological metagenomes</taxon>
    </lineage>
</organism>
<gene>
    <name evidence="2" type="ORF">METZ01_LOCUS450747</name>
</gene>
<evidence type="ECO:0000256" key="1">
    <source>
        <dbReference type="SAM" id="Phobius"/>
    </source>
</evidence>
<feature type="transmembrane region" description="Helical" evidence="1">
    <location>
        <begin position="25"/>
        <end position="46"/>
    </location>
</feature>